<name>A0ABW7E4J8_STRRO</name>
<protein>
    <submittedName>
        <fullName evidence="2">HNH endonuclease</fullName>
    </submittedName>
</protein>
<feature type="region of interest" description="Disordered" evidence="1">
    <location>
        <begin position="214"/>
        <end position="238"/>
    </location>
</feature>
<dbReference type="EMBL" id="JBIENY010000303">
    <property type="protein sequence ID" value="MFG6298013.1"/>
    <property type="molecule type" value="Genomic_DNA"/>
</dbReference>
<accession>A0ABW7E4J8</accession>
<dbReference type="GO" id="GO:0004519">
    <property type="term" value="F:endonuclease activity"/>
    <property type="evidence" value="ECO:0007669"/>
    <property type="project" value="UniProtKB-KW"/>
</dbReference>
<reference evidence="2 3" key="1">
    <citation type="submission" date="2024-10" db="EMBL/GenBank/DDBJ databases">
        <title>Draft genome assembly of a novel steroid transforming actinomycete isolated from African clawed frog Xenopus laevis.</title>
        <authorList>
            <person name="Bragin E."/>
            <person name="Kollerov V."/>
            <person name="Donova M.V."/>
        </authorList>
    </citation>
    <scope>NUCLEOTIDE SEQUENCE [LARGE SCALE GENOMIC DNA]</scope>
    <source>
        <strain evidence="2 3">MTOC-St3</strain>
    </source>
</reference>
<evidence type="ECO:0000313" key="2">
    <source>
        <dbReference type="EMBL" id="MFG6298013.1"/>
    </source>
</evidence>
<sequence>MSSGVRYTRDRLAEAAEQCTTLDEVIHFFGAQPSGNLRRYLAKRFAHYGIGISHFAPAGSRARPSVVELRAAVAEGVSIAGVLRRLGRHDSGAQRALLRRWIAEDDLSTAHFLGQAHRRGKPSTATPLRQPDDILVKHGGERRTRTALLRRALRAVGVPDSCDECGTGPEWLGRPMTLEVDHVNGDWSDDRRENLRLLCPNCHAAGATWCRGGRQRHTAPSKVGPAGRPYANWPSGNL</sequence>
<keyword evidence="2" id="KW-0255">Endonuclease</keyword>
<evidence type="ECO:0000256" key="1">
    <source>
        <dbReference type="SAM" id="MobiDB-lite"/>
    </source>
</evidence>
<keyword evidence="2" id="KW-0540">Nuclease</keyword>
<dbReference type="InterPro" id="IPR003615">
    <property type="entry name" value="HNH_nuc"/>
</dbReference>
<dbReference type="Proteomes" id="UP001605990">
    <property type="component" value="Unassembled WGS sequence"/>
</dbReference>
<keyword evidence="2" id="KW-0378">Hydrolase</keyword>
<dbReference type="CDD" id="cd00085">
    <property type="entry name" value="HNHc"/>
    <property type="match status" value="1"/>
</dbReference>
<keyword evidence="3" id="KW-1185">Reference proteome</keyword>
<gene>
    <name evidence="2" type="ORF">ACGU38_21920</name>
</gene>
<evidence type="ECO:0000313" key="3">
    <source>
        <dbReference type="Proteomes" id="UP001605990"/>
    </source>
</evidence>
<proteinExistence type="predicted"/>
<comment type="caution">
    <text evidence="2">The sequence shown here is derived from an EMBL/GenBank/DDBJ whole genome shotgun (WGS) entry which is preliminary data.</text>
</comment>
<dbReference type="RefSeq" id="WP_046248140.1">
    <property type="nucleotide sequence ID" value="NZ_CP161948.1"/>
</dbReference>
<organism evidence="2 3">
    <name type="scientific">Streptomyces rochei</name>
    <name type="common">Streptomyces parvullus</name>
    <dbReference type="NCBI Taxonomy" id="1928"/>
    <lineage>
        <taxon>Bacteria</taxon>
        <taxon>Bacillati</taxon>
        <taxon>Actinomycetota</taxon>
        <taxon>Actinomycetes</taxon>
        <taxon>Kitasatosporales</taxon>
        <taxon>Streptomycetaceae</taxon>
        <taxon>Streptomyces</taxon>
        <taxon>Streptomyces rochei group</taxon>
    </lineage>
</organism>